<dbReference type="Proteomes" id="UP001321700">
    <property type="component" value="Unassembled WGS sequence"/>
</dbReference>
<comment type="caution">
    <text evidence="2">The sequence shown here is derived from an EMBL/GenBank/DDBJ whole genome shotgun (WGS) entry which is preliminary data.</text>
</comment>
<dbReference type="EMBL" id="JAVBIK010000003">
    <property type="protein sequence ID" value="MDT7520706.1"/>
    <property type="molecule type" value="Genomic_DNA"/>
</dbReference>
<keyword evidence="3" id="KW-1185">Reference proteome</keyword>
<name>A0ABU3KSC4_9BURK</name>
<feature type="domain" description="Transposase TnpC homeodomain" evidence="1">
    <location>
        <begin position="20"/>
        <end position="82"/>
    </location>
</feature>
<protein>
    <recommendedName>
        <fullName evidence="1">Transposase TnpC homeodomain domain-containing protein</fullName>
    </recommendedName>
</protein>
<evidence type="ECO:0000313" key="3">
    <source>
        <dbReference type="Proteomes" id="UP001321700"/>
    </source>
</evidence>
<proteinExistence type="predicted"/>
<organism evidence="2 3">
    <name type="scientific">Rhodoferax potami</name>
    <dbReference type="NCBI Taxonomy" id="3068338"/>
    <lineage>
        <taxon>Bacteria</taxon>
        <taxon>Pseudomonadati</taxon>
        <taxon>Pseudomonadota</taxon>
        <taxon>Betaproteobacteria</taxon>
        <taxon>Burkholderiales</taxon>
        <taxon>Comamonadaceae</taxon>
        <taxon>Rhodoferax</taxon>
    </lineage>
</organism>
<evidence type="ECO:0000313" key="2">
    <source>
        <dbReference type="EMBL" id="MDT7520706.1"/>
    </source>
</evidence>
<evidence type="ECO:0000259" key="1">
    <source>
        <dbReference type="Pfam" id="PF13007"/>
    </source>
</evidence>
<accession>A0ABU3KSC4</accession>
<dbReference type="Pfam" id="PF13007">
    <property type="entry name" value="LZ_Tnp_IS66"/>
    <property type="match status" value="1"/>
</dbReference>
<reference evidence="2 3" key="1">
    <citation type="submission" date="2023-08" db="EMBL/GenBank/DDBJ databases">
        <title>Rhodoferax potami sp. nov. and Rhodoferax mekongensis sp. nov., isolated from the Mekong River in Thailand.</title>
        <authorList>
            <person name="Kitikhun S."/>
            <person name="Charoenyingcharoen P."/>
            <person name="Siriarchawattana P."/>
            <person name="Likhitrattanapisal S."/>
            <person name="Nilsakha T."/>
            <person name="Chanpet A."/>
            <person name="Rattanawaree P."/>
            <person name="Ingsriswang S."/>
        </authorList>
    </citation>
    <scope>NUCLEOTIDE SEQUENCE [LARGE SCALE GENOMIC DNA]</scope>
    <source>
        <strain evidence="2 3">TBRC 17660</strain>
    </source>
</reference>
<sequence length="124" mass="14234">MKGLLVKLHAQYGAAIEAMHQQILKLRHAQFVSSSEHLSTQTDLFAEILDLPLPPVVKQNISYERQRKGRPALPKDLPRQRIEYHLDDQQMAEFDSVKPIGEEVSETLQYTPARLVVLEHARIK</sequence>
<dbReference type="RefSeq" id="WP_313876378.1">
    <property type="nucleotide sequence ID" value="NZ_JAVBIK010000003.1"/>
</dbReference>
<gene>
    <name evidence="2" type="ORF">RAE19_18840</name>
</gene>
<dbReference type="InterPro" id="IPR024463">
    <property type="entry name" value="Transposase_TnpC_homeodom"/>
</dbReference>